<evidence type="ECO:0000259" key="14">
    <source>
        <dbReference type="PROSITE" id="PS50255"/>
    </source>
</evidence>
<keyword evidence="13" id="KW-1133">Transmembrane helix</keyword>
<evidence type="ECO:0000256" key="12">
    <source>
        <dbReference type="ARBA" id="ARBA00038168"/>
    </source>
</evidence>
<keyword evidence="4 13" id="KW-0812">Transmembrane</keyword>
<evidence type="ECO:0000256" key="9">
    <source>
        <dbReference type="ARBA" id="ARBA00023004"/>
    </source>
</evidence>
<evidence type="ECO:0000256" key="6">
    <source>
        <dbReference type="ARBA" id="ARBA00022824"/>
    </source>
</evidence>
<dbReference type="STRING" id="109264.A0A1F8A9M3"/>
<dbReference type="PROSITE" id="PS00191">
    <property type="entry name" value="CYTOCHROME_B5_1"/>
    <property type="match status" value="1"/>
</dbReference>
<dbReference type="SMART" id="SM01117">
    <property type="entry name" value="Cyt-b5"/>
    <property type="match status" value="1"/>
</dbReference>
<evidence type="ECO:0000256" key="5">
    <source>
        <dbReference type="ARBA" id="ARBA00022723"/>
    </source>
</evidence>
<dbReference type="PROSITE" id="PS50255">
    <property type="entry name" value="CYTOCHROME_B5_2"/>
    <property type="match status" value="1"/>
</dbReference>
<dbReference type="GeneID" id="34446294"/>
<evidence type="ECO:0000256" key="7">
    <source>
        <dbReference type="ARBA" id="ARBA00022848"/>
    </source>
</evidence>
<sequence length="130" mass="13430">MAHTLTLKEISQHKTKDDLWLIIHNKVYDVTKFLDEHPGGEDVVLDLAGQDASSAYDDVGHSDEAGEVLSTLQIGTAGDSATTTTLSSAPGVTQTSPTSGIPSGAVYLGGLVGSLVAVGLYLNFTTQVGA</sequence>
<evidence type="ECO:0000256" key="2">
    <source>
        <dbReference type="ARBA" id="ARBA00022448"/>
    </source>
</evidence>
<evidence type="ECO:0000256" key="11">
    <source>
        <dbReference type="ARBA" id="ARBA00037877"/>
    </source>
</evidence>
<keyword evidence="3 13" id="KW-0349">Heme</keyword>
<evidence type="ECO:0000256" key="8">
    <source>
        <dbReference type="ARBA" id="ARBA00022982"/>
    </source>
</evidence>
<dbReference type="PRINTS" id="PR00363">
    <property type="entry name" value="CYTOCHROMEB5"/>
</dbReference>
<dbReference type="InterPro" id="IPR001199">
    <property type="entry name" value="Cyt_B5-like_heme/steroid-bd"/>
</dbReference>
<evidence type="ECO:0000256" key="3">
    <source>
        <dbReference type="ARBA" id="ARBA00022617"/>
    </source>
</evidence>
<evidence type="ECO:0000313" key="15">
    <source>
        <dbReference type="EMBL" id="OGM48045.1"/>
    </source>
</evidence>
<name>A0A1F8A9M3_9EURO</name>
<feature type="transmembrane region" description="Helical" evidence="13">
    <location>
        <begin position="105"/>
        <end position="124"/>
    </location>
</feature>
<evidence type="ECO:0000256" key="1">
    <source>
        <dbReference type="ARBA" id="ARBA00004131"/>
    </source>
</evidence>
<feature type="domain" description="Cytochrome b5 heme-binding" evidence="14">
    <location>
        <begin position="2"/>
        <end position="78"/>
    </location>
</feature>
<keyword evidence="6" id="KW-0256">Endoplasmic reticulum</keyword>
<dbReference type="FunFam" id="3.10.120.10:FF:000002">
    <property type="entry name" value="Cytochrome b5 type B"/>
    <property type="match status" value="1"/>
</dbReference>
<dbReference type="PANTHER" id="PTHR19359:SF150">
    <property type="entry name" value="CYTOCHROME B5"/>
    <property type="match status" value="1"/>
</dbReference>
<comment type="subcellular location">
    <subcellularLocation>
        <location evidence="1">Endoplasmic reticulum membrane</location>
        <topology evidence="1">Single-pass membrane protein</topology>
        <orientation evidence="1">Cytoplasmic side</orientation>
    </subcellularLocation>
    <subcellularLocation>
        <location evidence="11">Microsome membrane</location>
        <topology evidence="11">Single-pass membrane protein</topology>
        <orientation evidence="11">Cytoplasmic side</orientation>
    </subcellularLocation>
</comment>
<gene>
    <name evidence="15" type="ORF">ABOM_002904</name>
</gene>
<dbReference type="PANTHER" id="PTHR19359">
    <property type="entry name" value="CYTOCHROME B5"/>
    <property type="match status" value="1"/>
</dbReference>
<keyword evidence="8" id="KW-0249">Electron transport</keyword>
<evidence type="ECO:0000256" key="4">
    <source>
        <dbReference type="ARBA" id="ARBA00022692"/>
    </source>
</evidence>
<dbReference type="SUPFAM" id="SSF55856">
    <property type="entry name" value="Cytochrome b5-like heme/steroid binding domain"/>
    <property type="match status" value="1"/>
</dbReference>
<dbReference type="EMBL" id="LYCR01000018">
    <property type="protein sequence ID" value="OGM48045.1"/>
    <property type="molecule type" value="Genomic_DNA"/>
</dbReference>
<accession>A0A1F8A9M3</accession>
<dbReference type="Gene3D" id="3.10.120.10">
    <property type="entry name" value="Cytochrome b5-like heme/steroid binding domain"/>
    <property type="match status" value="1"/>
</dbReference>
<evidence type="ECO:0000313" key="16">
    <source>
        <dbReference type="Proteomes" id="UP000179179"/>
    </source>
</evidence>
<keyword evidence="10 13" id="KW-0472">Membrane</keyword>
<reference evidence="15 16" key="1">
    <citation type="journal article" date="2016" name="Genome Biol. Evol.">
        <title>Draft genome sequence of an aflatoxigenic Aspergillus species, A. bombycis.</title>
        <authorList>
            <person name="Moore G.G."/>
            <person name="Mack B.M."/>
            <person name="Beltz S.B."/>
            <person name="Gilbert M.K."/>
        </authorList>
    </citation>
    <scope>NUCLEOTIDE SEQUENCE [LARGE SCALE GENOMIC DNA]</scope>
    <source>
        <strain evidence="16">NRRL 26010</strain>
    </source>
</reference>
<dbReference type="InterPro" id="IPR036400">
    <property type="entry name" value="Cyt_B5-like_heme/steroid_sf"/>
</dbReference>
<evidence type="ECO:0000256" key="10">
    <source>
        <dbReference type="ARBA" id="ARBA00023136"/>
    </source>
</evidence>
<dbReference type="AlphaFoldDB" id="A0A1F8A9M3"/>
<comment type="caution">
    <text evidence="15">The sequence shown here is derived from an EMBL/GenBank/DDBJ whole genome shotgun (WGS) entry which is preliminary data.</text>
</comment>
<dbReference type="GO" id="GO:0020037">
    <property type="term" value="F:heme binding"/>
    <property type="evidence" value="ECO:0007669"/>
    <property type="project" value="UniProtKB-UniRule"/>
</dbReference>
<dbReference type="Proteomes" id="UP000179179">
    <property type="component" value="Unassembled WGS sequence"/>
</dbReference>
<dbReference type="InterPro" id="IPR050668">
    <property type="entry name" value="Cytochrome_b5"/>
</dbReference>
<dbReference type="RefSeq" id="XP_022391762.1">
    <property type="nucleotide sequence ID" value="XM_022530034.1"/>
</dbReference>
<organism evidence="15 16">
    <name type="scientific">Aspergillus bombycis</name>
    <dbReference type="NCBI Taxonomy" id="109264"/>
    <lineage>
        <taxon>Eukaryota</taxon>
        <taxon>Fungi</taxon>
        <taxon>Dikarya</taxon>
        <taxon>Ascomycota</taxon>
        <taxon>Pezizomycotina</taxon>
        <taxon>Eurotiomycetes</taxon>
        <taxon>Eurotiomycetidae</taxon>
        <taxon>Eurotiales</taxon>
        <taxon>Aspergillaceae</taxon>
        <taxon>Aspergillus</taxon>
    </lineage>
</organism>
<dbReference type="GO" id="GO:0046872">
    <property type="term" value="F:metal ion binding"/>
    <property type="evidence" value="ECO:0007669"/>
    <property type="project" value="UniProtKB-UniRule"/>
</dbReference>
<dbReference type="Pfam" id="PF00173">
    <property type="entry name" value="Cyt-b5"/>
    <property type="match status" value="1"/>
</dbReference>
<dbReference type="InterPro" id="IPR018506">
    <property type="entry name" value="Cyt_B5_heme-BS"/>
</dbReference>
<dbReference type="GO" id="GO:0005789">
    <property type="term" value="C:endoplasmic reticulum membrane"/>
    <property type="evidence" value="ECO:0007669"/>
    <property type="project" value="UniProtKB-SubCell"/>
</dbReference>
<keyword evidence="7" id="KW-0492">Microsome</keyword>
<keyword evidence="2" id="KW-0813">Transport</keyword>
<protein>
    <recommendedName>
        <fullName evidence="14">Cytochrome b5 heme-binding domain-containing protein</fullName>
    </recommendedName>
</protein>
<keyword evidence="5 13" id="KW-0479">Metal-binding</keyword>
<evidence type="ECO:0000256" key="13">
    <source>
        <dbReference type="RuleBase" id="RU362121"/>
    </source>
</evidence>
<comment type="similarity">
    <text evidence="12 13">Belongs to the cytochrome b5 family.</text>
</comment>
<keyword evidence="9 13" id="KW-0408">Iron</keyword>
<proteinExistence type="inferred from homology"/>
<dbReference type="OrthoDB" id="260519at2759"/>
<keyword evidence="16" id="KW-1185">Reference proteome</keyword>